<keyword evidence="15" id="KW-1185">Reference proteome</keyword>
<dbReference type="InterPro" id="IPR050567">
    <property type="entry name" value="Mitochondrial_Carrier"/>
</dbReference>
<reference evidence="14" key="1">
    <citation type="submission" date="2021-03" db="EMBL/GenBank/DDBJ databases">
        <authorList>
            <person name="Palmer J.M."/>
        </authorList>
    </citation>
    <scope>NUCLEOTIDE SEQUENCE</scope>
    <source>
        <strain evidence="14">ARV_011</strain>
    </source>
</reference>
<proteinExistence type="inferred from homology"/>
<evidence type="ECO:0000256" key="13">
    <source>
        <dbReference type="SAM" id="Phobius"/>
    </source>
</evidence>
<dbReference type="SUPFAM" id="SSF103506">
    <property type="entry name" value="Mitochondrial carrier"/>
    <property type="match status" value="1"/>
</dbReference>
<evidence type="ECO:0000256" key="10">
    <source>
        <dbReference type="ARBA" id="ARBA00023136"/>
    </source>
</evidence>
<dbReference type="PANTHER" id="PTHR45624">
    <property type="entry name" value="MITOCHONDRIAL BASIC AMINO ACIDS TRANSPORTER-RELATED"/>
    <property type="match status" value="1"/>
</dbReference>
<comment type="similarity">
    <text evidence="3 12">Belongs to the mitochondrial carrier (TC 2.A.29) family.</text>
</comment>
<keyword evidence="6 11" id="KW-0812">Transmembrane</keyword>
<dbReference type="GO" id="GO:0022857">
    <property type="term" value="F:transmembrane transporter activity"/>
    <property type="evidence" value="ECO:0007669"/>
    <property type="project" value="TreeGrafter"/>
</dbReference>
<organism evidence="14 15">
    <name type="scientific">Scheffersomyces spartinae</name>
    <dbReference type="NCBI Taxonomy" id="45513"/>
    <lineage>
        <taxon>Eukaryota</taxon>
        <taxon>Fungi</taxon>
        <taxon>Dikarya</taxon>
        <taxon>Ascomycota</taxon>
        <taxon>Saccharomycotina</taxon>
        <taxon>Pichiomycetes</taxon>
        <taxon>Debaryomycetaceae</taxon>
        <taxon>Scheffersomyces</taxon>
    </lineage>
</organism>
<dbReference type="AlphaFoldDB" id="A0A9P7V6N8"/>
<feature type="transmembrane region" description="Helical" evidence="13">
    <location>
        <begin position="174"/>
        <end position="192"/>
    </location>
</feature>
<dbReference type="Gene3D" id="1.50.40.10">
    <property type="entry name" value="Mitochondrial carrier domain"/>
    <property type="match status" value="1"/>
</dbReference>
<feature type="repeat" description="Solcar" evidence="11">
    <location>
        <begin position="114"/>
        <end position="201"/>
    </location>
</feature>
<dbReference type="PROSITE" id="PS50920">
    <property type="entry name" value="SOLCAR"/>
    <property type="match status" value="1"/>
</dbReference>
<dbReference type="InterPro" id="IPR023395">
    <property type="entry name" value="MCP_dom_sf"/>
</dbReference>
<evidence type="ECO:0000256" key="2">
    <source>
        <dbReference type="ARBA" id="ARBA00004225"/>
    </source>
</evidence>
<evidence type="ECO:0000256" key="1">
    <source>
        <dbReference type="ARBA" id="ARBA00002238"/>
    </source>
</evidence>
<evidence type="ECO:0000256" key="6">
    <source>
        <dbReference type="ARBA" id="ARBA00022692"/>
    </source>
</evidence>
<name>A0A9P7V6N8_9ASCO</name>
<dbReference type="GeneID" id="66115861"/>
<keyword evidence="10 11" id="KW-0472">Membrane</keyword>
<evidence type="ECO:0000256" key="3">
    <source>
        <dbReference type="ARBA" id="ARBA00006375"/>
    </source>
</evidence>
<keyword evidence="5 12" id="KW-0813">Transport</keyword>
<comment type="caution">
    <text evidence="14">The sequence shown here is derived from an EMBL/GenBank/DDBJ whole genome shotgun (WGS) entry which is preliminary data.</text>
</comment>
<dbReference type="GO" id="GO:0031966">
    <property type="term" value="C:mitochondrial membrane"/>
    <property type="evidence" value="ECO:0007669"/>
    <property type="project" value="UniProtKB-SubCell"/>
</dbReference>
<evidence type="ECO:0000256" key="11">
    <source>
        <dbReference type="PROSITE-ProRule" id="PRU00282"/>
    </source>
</evidence>
<keyword evidence="8 13" id="KW-1133">Transmembrane helix</keyword>
<keyword evidence="7" id="KW-0677">Repeat</keyword>
<sequence length="369" mass="42309">MSIKASTVTLSTAGVRAVVYQLQSIMLRAPAKLFRPSRFDYFAVIRARAEQYDNLKDKPYKIRTHSTLAMLIKVINKEGWKLIPDQILPPFIANSISGMVLYSTYLGITGSESPTYWNSWKGGFVAGAIQSFIAAPVDAIFTRSSVSEVINGLHQNLWVYGLKKLKEIGVSGVFAGYLFSFVKESLGFAFYFSTFETIKTKMYNMTYGIIVSMRKFKRNWLSWFLKPIRYSPDEEKKIIMEHKRLTKILKSAFVLLAGASAAVSLLAIQYPISKAQNIHLARLETLDIYNASRNYQRRKPFIKVYYNSYKETYQQILKMKRKSRQTWGQFAYKGFLRNTITTIPAISVGLLVFEMLRARIIDEDELLQS</sequence>
<evidence type="ECO:0000313" key="14">
    <source>
        <dbReference type="EMBL" id="KAG7192122.1"/>
    </source>
</evidence>
<evidence type="ECO:0000313" key="15">
    <source>
        <dbReference type="Proteomes" id="UP000790833"/>
    </source>
</evidence>
<dbReference type="PANTHER" id="PTHR45624:SF26">
    <property type="entry name" value="CARRIER PROTEIN, PUTATIVE (AFU_ORTHOLOGUE AFUA_1G07710)-RELATED"/>
    <property type="match status" value="1"/>
</dbReference>
<dbReference type="OrthoDB" id="3364892at2759"/>
<evidence type="ECO:0000256" key="8">
    <source>
        <dbReference type="ARBA" id="ARBA00022989"/>
    </source>
</evidence>
<evidence type="ECO:0000256" key="12">
    <source>
        <dbReference type="RuleBase" id="RU000488"/>
    </source>
</evidence>
<dbReference type="InterPro" id="IPR018108">
    <property type="entry name" value="MCP_transmembrane"/>
</dbReference>
<comment type="function">
    <text evidence="1">Mitochondrial transporter that mediates uptake of thiamine pyrophosphate (ThPP) into mitochondria.</text>
</comment>
<protein>
    <recommendedName>
        <fullName evidence="4">Mitochondrial thiamine pyrophosphate carrier 1</fullName>
    </recommendedName>
</protein>
<evidence type="ECO:0000256" key="4">
    <source>
        <dbReference type="ARBA" id="ARBA00021935"/>
    </source>
</evidence>
<feature type="transmembrane region" description="Helical" evidence="13">
    <location>
        <begin position="252"/>
        <end position="272"/>
    </location>
</feature>
<dbReference type="Pfam" id="PF00153">
    <property type="entry name" value="Mito_carr"/>
    <property type="match status" value="1"/>
</dbReference>
<evidence type="ECO:0000256" key="7">
    <source>
        <dbReference type="ARBA" id="ARBA00022737"/>
    </source>
</evidence>
<gene>
    <name evidence="14" type="ORF">KQ657_002487</name>
</gene>
<dbReference type="Proteomes" id="UP000790833">
    <property type="component" value="Unassembled WGS sequence"/>
</dbReference>
<keyword evidence="9" id="KW-0496">Mitochondrion</keyword>
<accession>A0A9P7V6N8</accession>
<evidence type="ECO:0000256" key="9">
    <source>
        <dbReference type="ARBA" id="ARBA00023128"/>
    </source>
</evidence>
<dbReference type="EMBL" id="JAHMUF010000020">
    <property type="protein sequence ID" value="KAG7192122.1"/>
    <property type="molecule type" value="Genomic_DNA"/>
</dbReference>
<evidence type="ECO:0000256" key="5">
    <source>
        <dbReference type="ARBA" id="ARBA00022448"/>
    </source>
</evidence>
<comment type="subcellular location">
    <subcellularLocation>
        <location evidence="2">Mitochondrion membrane</location>
        <topology evidence="2">Multi-pass membrane protein</topology>
    </subcellularLocation>
</comment>
<dbReference type="RefSeq" id="XP_043047673.1">
    <property type="nucleotide sequence ID" value="XM_043193247.1"/>
</dbReference>